<protein>
    <recommendedName>
        <fullName evidence="1">Retrovirus-related Pol polyprotein from transposon TNT 1-94-like beta-barrel domain-containing protein</fullName>
    </recommendedName>
</protein>
<evidence type="ECO:0000313" key="2">
    <source>
        <dbReference type="EMBL" id="GAA0149067.1"/>
    </source>
</evidence>
<dbReference type="PANTHER" id="PTHR34222">
    <property type="entry name" value="GAG_PRE-INTEGRS DOMAIN-CONTAINING PROTEIN"/>
    <property type="match status" value="1"/>
</dbReference>
<dbReference type="Proteomes" id="UP001454036">
    <property type="component" value="Unassembled WGS sequence"/>
</dbReference>
<dbReference type="Pfam" id="PF22936">
    <property type="entry name" value="Pol_BBD"/>
    <property type="match status" value="1"/>
</dbReference>
<gene>
    <name evidence="2" type="ORF">LIER_08335</name>
</gene>
<evidence type="ECO:0000259" key="1">
    <source>
        <dbReference type="Pfam" id="PF22936"/>
    </source>
</evidence>
<feature type="domain" description="Retrovirus-related Pol polyprotein from transposon TNT 1-94-like beta-barrel" evidence="1">
    <location>
        <begin position="122"/>
        <end position="193"/>
    </location>
</feature>
<dbReference type="InterPro" id="IPR054722">
    <property type="entry name" value="PolX-like_BBD"/>
</dbReference>
<proteinExistence type="predicted"/>
<sequence length="243" mass="27424">MTLTSGRPTWGGSLHSVAIFYNKMKSLWEELVFLKSSMKYGDYEEESMMLFLMGLNDEYESTRSQILLYDPLPNLAMAYGMIANVQKQKKLQIIEPLEVSTMHLATSILPKAHNINKGLDYWIIDSGAITHMCNNLTKFENYNRLSSNLSIKFSDGTVKIVEYIGTLKLTDSITLVDCLFVSSFKYNMLSISKSCCTNGLVFKFSTNYCLLQESKSLRVLGVAKLGGGLYCLELQSFSRTLIN</sequence>
<organism evidence="2 3">
    <name type="scientific">Lithospermum erythrorhizon</name>
    <name type="common">Purple gromwell</name>
    <name type="synonym">Lithospermum officinale var. erythrorhizon</name>
    <dbReference type="NCBI Taxonomy" id="34254"/>
    <lineage>
        <taxon>Eukaryota</taxon>
        <taxon>Viridiplantae</taxon>
        <taxon>Streptophyta</taxon>
        <taxon>Embryophyta</taxon>
        <taxon>Tracheophyta</taxon>
        <taxon>Spermatophyta</taxon>
        <taxon>Magnoliopsida</taxon>
        <taxon>eudicotyledons</taxon>
        <taxon>Gunneridae</taxon>
        <taxon>Pentapetalae</taxon>
        <taxon>asterids</taxon>
        <taxon>lamiids</taxon>
        <taxon>Boraginales</taxon>
        <taxon>Boraginaceae</taxon>
        <taxon>Boraginoideae</taxon>
        <taxon>Lithospermeae</taxon>
        <taxon>Lithospermum</taxon>
    </lineage>
</organism>
<dbReference type="AlphaFoldDB" id="A0AAV3PGA7"/>
<dbReference type="EMBL" id="BAABME010001344">
    <property type="protein sequence ID" value="GAA0149067.1"/>
    <property type="molecule type" value="Genomic_DNA"/>
</dbReference>
<name>A0AAV3PGA7_LITER</name>
<dbReference type="PANTHER" id="PTHR34222:SF99">
    <property type="entry name" value="PROTEIN, PUTATIVE-RELATED"/>
    <property type="match status" value="1"/>
</dbReference>
<comment type="caution">
    <text evidence="2">The sequence shown here is derived from an EMBL/GenBank/DDBJ whole genome shotgun (WGS) entry which is preliminary data.</text>
</comment>
<evidence type="ECO:0000313" key="3">
    <source>
        <dbReference type="Proteomes" id="UP001454036"/>
    </source>
</evidence>
<accession>A0AAV3PGA7</accession>
<keyword evidence="3" id="KW-1185">Reference proteome</keyword>
<reference evidence="2 3" key="1">
    <citation type="submission" date="2024-01" db="EMBL/GenBank/DDBJ databases">
        <title>The complete chloroplast genome sequence of Lithospermum erythrorhizon: insights into the phylogenetic relationship among Boraginaceae species and the maternal lineages of purple gromwells.</title>
        <authorList>
            <person name="Okada T."/>
            <person name="Watanabe K."/>
        </authorList>
    </citation>
    <scope>NUCLEOTIDE SEQUENCE [LARGE SCALE GENOMIC DNA]</scope>
</reference>